<dbReference type="InterPro" id="IPR012698">
    <property type="entry name" value="PEnolPyrv_PMutase_core"/>
</dbReference>
<keyword evidence="2 6" id="KW-0413">Isomerase</keyword>
<gene>
    <name evidence="6" type="primary">aepX</name>
    <name evidence="6" type="ORF">FOB72_26325</name>
</gene>
<dbReference type="RefSeq" id="WP_150375771.1">
    <property type="nucleotide sequence ID" value="NZ_CP044067.1"/>
</dbReference>
<dbReference type="OrthoDB" id="9771433at2"/>
<dbReference type="Pfam" id="PF12804">
    <property type="entry name" value="NTP_transf_3"/>
    <property type="match status" value="1"/>
</dbReference>
<proteinExistence type="inferred from homology"/>
<dbReference type="PANTHER" id="PTHR42905:SF7">
    <property type="entry name" value="PHOSPHOENOLPYRUVATE PHOSPHOMUTASE"/>
    <property type="match status" value="1"/>
</dbReference>
<evidence type="ECO:0000256" key="3">
    <source>
        <dbReference type="ARBA" id="ARBA00024063"/>
    </source>
</evidence>
<dbReference type="GO" id="GO:0050188">
    <property type="term" value="F:phosphoenolpyruvate mutase activity"/>
    <property type="evidence" value="ECO:0007669"/>
    <property type="project" value="UniProtKB-EC"/>
</dbReference>
<dbReference type="InterPro" id="IPR040442">
    <property type="entry name" value="Pyrv_kinase-like_dom_sf"/>
</dbReference>
<evidence type="ECO:0000313" key="6">
    <source>
        <dbReference type="EMBL" id="QET05520.1"/>
    </source>
</evidence>
<dbReference type="CDD" id="cd00377">
    <property type="entry name" value="ICL_PEPM"/>
    <property type="match status" value="1"/>
</dbReference>
<dbReference type="EC" id="5.4.2.9" evidence="3"/>
<dbReference type="InterPro" id="IPR025877">
    <property type="entry name" value="MobA-like_NTP_Trfase"/>
</dbReference>
<dbReference type="NCBIfam" id="TIGR02320">
    <property type="entry name" value="PEP_mutase"/>
    <property type="match status" value="1"/>
</dbReference>
<sequence length="564" mass="61135">MNAIDPNLLSTSRAARLRQMLQSNDLEFIMEAHNGLSARIVREAGFKGIWASGLAISAQFGVRDNNEASWTQVVDNLEFMADASDLPILLDGDTGYGNFNNVRRLVRKLEQRGIAGVCIEDKQFPKTNSFIGGERQPLADMDEFCGKIKAGKDSQADDNFSIVARVEALIAGWGMDEALRRAEAYHQAGADAILIHSKLSKADEILTFAREWAGRCPIVIVPTKYYSTPTDAYRKAGISLVIWANHLIRVAASSMQAVAKDIYENETLVNVEDRIATVNEIFRLQDADEYSEAEKIYLSGGSGPGAAVVLAAGRGKGLEALTEDKPKVMLPIAGKPLLRHLVDGFKKQGINDITVVGGYQAKAIDAAGIKLAVNERHAQTGELASLACAADALQGDTVIAYGDLLFRSYILRDLVESDAPFTVVVDSSDSSDKAASNQSVRDFVWTSSADNRDLFGQKVTLRKVSDDENGGDGKSHGRWIGLLNVRGEGVAKLQKLLGELRARPDFDSLDVPDLLNALVAQGEEVAVTYVHGHWRGVNDLEDFRLAGDFAHGQTPFAAGSEGAR</sequence>
<dbReference type="Proteomes" id="UP000322822">
    <property type="component" value="Chromosome 2"/>
</dbReference>
<keyword evidence="6" id="KW-0670">Pyruvate</keyword>
<name>A0A5P2HEQ7_9BURK</name>
<evidence type="ECO:0000256" key="2">
    <source>
        <dbReference type="ARBA" id="ARBA00023235"/>
    </source>
</evidence>
<dbReference type="InterPro" id="IPR039556">
    <property type="entry name" value="ICL/PEPM"/>
</dbReference>
<feature type="domain" description="MobA-like NTP transferase" evidence="5">
    <location>
        <begin position="307"/>
        <end position="423"/>
    </location>
</feature>
<accession>A0A5P2HEQ7</accession>
<evidence type="ECO:0000259" key="5">
    <source>
        <dbReference type="Pfam" id="PF12804"/>
    </source>
</evidence>
<organism evidence="6 7">
    <name type="scientific">Cupriavidus pauculus</name>
    <dbReference type="NCBI Taxonomy" id="82633"/>
    <lineage>
        <taxon>Bacteria</taxon>
        <taxon>Pseudomonadati</taxon>
        <taxon>Pseudomonadota</taxon>
        <taxon>Betaproteobacteria</taxon>
        <taxon>Burkholderiales</taxon>
        <taxon>Burkholderiaceae</taxon>
        <taxon>Cupriavidus</taxon>
    </lineage>
</organism>
<dbReference type="Gene3D" id="3.90.550.10">
    <property type="entry name" value="Spore Coat Polysaccharide Biosynthesis Protein SpsA, Chain A"/>
    <property type="match status" value="1"/>
</dbReference>
<dbReference type="PANTHER" id="PTHR42905">
    <property type="entry name" value="PHOSPHOENOLPYRUVATE CARBOXYLASE"/>
    <property type="match status" value="1"/>
</dbReference>
<dbReference type="EMBL" id="CP044067">
    <property type="protein sequence ID" value="QET05520.1"/>
    <property type="molecule type" value="Genomic_DNA"/>
</dbReference>
<dbReference type="InterPro" id="IPR015813">
    <property type="entry name" value="Pyrv/PenolPyrv_kinase-like_dom"/>
</dbReference>
<evidence type="ECO:0000256" key="4">
    <source>
        <dbReference type="ARBA" id="ARBA00038455"/>
    </source>
</evidence>
<reference evidence="6 7" key="1">
    <citation type="submission" date="2019-09" db="EMBL/GenBank/DDBJ databases">
        <title>FDA dAtabase for Regulatory Grade micrObial Sequences (FDA-ARGOS): Supporting development and validation of Infectious Disease Dx tests.</title>
        <authorList>
            <person name="Sciortino C."/>
            <person name="Tallon L."/>
            <person name="Sadzewicz L."/>
            <person name="Vavikolanu K."/>
            <person name="Mehta A."/>
            <person name="Aluvathingal J."/>
            <person name="Nadendla S."/>
            <person name="Nandy P."/>
            <person name="Geyer C."/>
            <person name="Yan Y."/>
            <person name="Sichtig H."/>
        </authorList>
    </citation>
    <scope>NUCLEOTIDE SEQUENCE [LARGE SCALE GENOMIC DNA]</scope>
    <source>
        <strain evidence="6 7">FDAARGOS_664</strain>
    </source>
</reference>
<protein>
    <recommendedName>
        <fullName evidence="3">phosphoenolpyruvate mutase</fullName>
        <ecNumber evidence="3">5.4.2.9</ecNumber>
    </recommendedName>
</protein>
<evidence type="ECO:0000313" key="7">
    <source>
        <dbReference type="Proteomes" id="UP000322822"/>
    </source>
</evidence>
<dbReference type="Gene3D" id="3.20.20.60">
    <property type="entry name" value="Phosphoenolpyruvate-binding domains"/>
    <property type="match status" value="1"/>
</dbReference>
<dbReference type="CDD" id="cd02523">
    <property type="entry name" value="PC_cytidylyltransferase"/>
    <property type="match status" value="1"/>
</dbReference>
<keyword evidence="1" id="KW-0460">Magnesium</keyword>
<dbReference type="SUPFAM" id="SSF51621">
    <property type="entry name" value="Phosphoenolpyruvate/pyruvate domain"/>
    <property type="match status" value="1"/>
</dbReference>
<dbReference type="SUPFAM" id="SSF53448">
    <property type="entry name" value="Nucleotide-diphospho-sugar transferases"/>
    <property type="match status" value="1"/>
</dbReference>
<dbReference type="Pfam" id="PF13714">
    <property type="entry name" value="PEP_mutase"/>
    <property type="match status" value="1"/>
</dbReference>
<comment type="similarity">
    <text evidence="4">Belongs to the isocitrate lyase/PEP mutase superfamily. PEP mutase family.</text>
</comment>
<dbReference type="GO" id="GO:0016779">
    <property type="term" value="F:nucleotidyltransferase activity"/>
    <property type="evidence" value="ECO:0007669"/>
    <property type="project" value="UniProtKB-ARBA"/>
</dbReference>
<evidence type="ECO:0000256" key="1">
    <source>
        <dbReference type="ARBA" id="ARBA00022842"/>
    </source>
</evidence>
<dbReference type="InterPro" id="IPR029044">
    <property type="entry name" value="Nucleotide-diphossugar_trans"/>
</dbReference>
<dbReference type="AlphaFoldDB" id="A0A5P2HEQ7"/>